<evidence type="ECO:0000256" key="8">
    <source>
        <dbReference type="ARBA" id="ARBA00023136"/>
    </source>
</evidence>
<dbReference type="PANTHER" id="PTHR42781">
    <property type="entry name" value="SPERMIDINE/PUTRESCINE IMPORT ATP-BINDING PROTEIN POTA"/>
    <property type="match status" value="1"/>
</dbReference>
<evidence type="ECO:0000259" key="9">
    <source>
        <dbReference type="PROSITE" id="PS50893"/>
    </source>
</evidence>
<evidence type="ECO:0000256" key="3">
    <source>
        <dbReference type="ARBA" id="ARBA00022496"/>
    </source>
</evidence>
<organism evidence="10 11">
    <name type="scientific">Symbiopectobacterium purcellii</name>
    <dbReference type="NCBI Taxonomy" id="2871826"/>
    <lineage>
        <taxon>Bacteria</taxon>
        <taxon>Pseudomonadati</taxon>
        <taxon>Pseudomonadota</taxon>
        <taxon>Gammaproteobacteria</taxon>
        <taxon>Enterobacterales</taxon>
        <taxon>Enterobacteriaceae</taxon>
    </lineage>
</organism>
<keyword evidence="11" id="KW-1185">Reference proteome</keyword>
<evidence type="ECO:0000256" key="5">
    <source>
        <dbReference type="ARBA" id="ARBA00022840"/>
    </source>
</evidence>
<dbReference type="InterPro" id="IPR027417">
    <property type="entry name" value="P-loop_NTPase"/>
</dbReference>
<keyword evidence="4" id="KW-0547">Nucleotide-binding</keyword>
<evidence type="ECO:0000313" key="11">
    <source>
        <dbReference type="Proteomes" id="UP000825886"/>
    </source>
</evidence>
<dbReference type="InterPro" id="IPR003593">
    <property type="entry name" value="AAA+_ATPase"/>
</dbReference>
<dbReference type="PANTHER" id="PTHR42781:SF4">
    <property type="entry name" value="SPERMIDINE_PUTRESCINE IMPORT ATP-BINDING PROTEIN POTA"/>
    <property type="match status" value="1"/>
</dbReference>
<dbReference type="InterPro" id="IPR003439">
    <property type="entry name" value="ABC_transporter-like_ATP-bd"/>
</dbReference>
<dbReference type="InterPro" id="IPR050093">
    <property type="entry name" value="ABC_SmlMolc_Importer"/>
</dbReference>
<dbReference type="RefSeq" id="WP_222157941.1">
    <property type="nucleotide sequence ID" value="NZ_CP081864.1"/>
</dbReference>
<evidence type="ECO:0000256" key="1">
    <source>
        <dbReference type="ARBA" id="ARBA00022448"/>
    </source>
</evidence>
<accession>A0ABX9AI30</accession>
<keyword evidence="3" id="KW-0410">Iron transport</keyword>
<evidence type="ECO:0000256" key="6">
    <source>
        <dbReference type="ARBA" id="ARBA00023004"/>
    </source>
</evidence>
<gene>
    <name evidence="10" type="ORF">K6K13_16390</name>
</gene>
<keyword evidence="1" id="KW-0813">Transport</keyword>
<dbReference type="PROSITE" id="PS50893">
    <property type="entry name" value="ABC_TRANSPORTER_2"/>
    <property type="match status" value="1"/>
</dbReference>
<dbReference type="Gene3D" id="3.40.50.300">
    <property type="entry name" value="P-loop containing nucleotide triphosphate hydrolases"/>
    <property type="match status" value="1"/>
</dbReference>
<dbReference type="EMBL" id="CP081864">
    <property type="protein sequence ID" value="QZN94828.1"/>
    <property type="molecule type" value="Genomic_DNA"/>
</dbReference>
<evidence type="ECO:0000256" key="2">
    <source>
        <dbReference type="ARBA" id="ARBA00022475"/>
    </source>
</evidence>
<keyword evidence="6" id="KW-0408">Iron</keyword>
<reference evidence="10 11" key="1">
    <citation type="submission" date="2021-08" db="EMBL/GenBank/DDBJ databases">
        <title>Culture and genomic analysis of Symbiopectobacterium purcellii sp. nov. gen. nov., isolated from the leafhopper Empoasca decipiens.</title>
        <authorList>
            <person name="Nadal-Jimenez P."/>
            <person name="Siozios S."/>
            <person name="Halliday N."/>
            <person name="Camara M."/>
            <person name="Hurst G.D.D."/>
        </authorList>
    </citation>
    <scope>NUCLEOTIDE SEQUENCE [LARGE SCALE GENOMIC DNA]</scope>
    <source>
        <strain evidence="10 11">SyEd1</strain>
    </source>
</reference>
<dbReference type="PROSITE" id="PS00211">
    <property type="entry name" value="ABC_TRANSPORTER_1"/>
    <property type="match status" value="1"/>
</dbReference>
<dbReference type="CDD" id="cd03259">
    <property type="entry name" value="ABC_Carb_Solutes_like"/>
    <property type="match status" value="1"/>
</dbReference>
<keyword evidence="2" id="KW-1003">Cell membrane</keyword>
<keyword evidence="8" id="KW-0472">Membrane</keyword>
<dbReference type="SUPFAM" id="SSF52540">
    <property type="entry name" value="P-loop containing nucleoside triphosphate hydrolases"/>
    <property type="match status" value="1"/>
</dbReference>
<dbReference type="SMART" id="SM00382">
    <property type="entry name" value="AAA"/>
    <property type="match status" value="1"/>
</dbReference>
<evidence type="ECO:0000256" key="4">
    <source>
        <dbReference type="ARBA" id="ARBA00022741"/>
    </source>
</evidence>
<feature type="domain" description="ABC transporter" evidence="9">
    <location>
        <begin position="8"/>
        <end position="227"/>
    </location>
</feature>
<proteinExistence type="predicted"/>
<dbReference type="Pfam" id="PF00005">
    <property type="entry name" value="ABC_tran"/>
    <property type="match status" value="1"/>
</dbReference>
<dbReference type="InterPro" id="IPR015853">
    <property type="entry name" value="ABC_transpr_FbpC"/>
</dbReference>
<keyword evidence="5 10" id="KW-0067">ATP-binding</keyword>
<keyword evidence="7" id="KW-0406">Ion transport</keyword>
<dbReference type="Proteomes" id="UP000825886">
    <property type="component" value="Chromosome"/>
</dbReference>
<protein>
    <submittedName>
        <fullName evidence="10">ABC transporter ATP-binding protein</fullName>
    </submittedName>
</protein>
<evidence type="ECO:0000313" key="10">
    <source>
        <dbReference type="EMBL" id="QZN94828.1"/>
    </source>
</evidence>
<sequence>MSDATLVLEAIHVAYGHGQQQHHVLSGFSLTVQAGELTCLLGASGSGKTTVLRAIAGFEPLSAGRIQVSGTCVAGPGIHLPPEKRHVGMVFQEYALFPHLTAAKNIAFGLRKQPSAVIQSRVRELLELVGLSALSERYPHELSGGQQQRIALARALAPEPSILLLDEPFSSLDAETRQRLGQDVRDILKASGQTALMVTHSEQEAMMMSDRIGYMQAGAYREAPASAS</sequence>
<dbReference type="GO" id="GO:0005524">
    <property type="term" value="F:ATP binding"/>
    <property type="evidence" value="ECO:0007669"/>
    <property type="project" value="UniProtKB-KW"/>
</dbReference>
<evidence type="ECO:0000256" key="7">
    <source>
        <dbReference type="ARBA" id="ARBA00023065"/>
    </source>
</evidence>
<name>A0ABX9AI30_9ENTR</name>
<dbReference type="InterPro" id="IPR017871">
    <property type="entry name" value="ABC_transporter-like_CS"/>
</dbReference>